<comment type="caution">
    <text evidence="2">The sequence shown here is derived from an EMBL/GenBank/DDBJ whole genome shotgun (WGS) entry which is preliminary data.</text>
</comment>
<feature type="non-terminal residue" evidence="2">
    <location>
        <position position="128"/>
    </location>
</feature>
<sequence length="128" mass="13914">MENFQNFQTTYGVQLEPILGAIVILLIGWVVALLAGAGVKKLMSKLSVNRHVNSSTGHNTDFEHIAGRIVFWFILIIAVIASFNVLNLHTVSAPFSNMVSEVLLFSPRIVSAAVLALIGWVLATLVRA</sequence>
<feature type="transmembrane region" description="Helical" evidence="1">
    <location>
        <begin position="18"/>
        <end position="39"/>
    </location>
</feature>
<evidence type="ECO:0000256" key="1">
    <source>
        <dbReference type="SAM" id="Phobius"/>
    </source>
</evidence>
<keyword evidence="1" id="KW-0472">Membrane</keyword>
<evidence type="ECO:0000313" key="3">
    <source>
        <dbReference type="Proteomes" id="UP001268610"/>
    </source>
</evidence>
<keyword evidence="1" id="KW-1133">Transmembrane helix</keyword>
<feature type="transmembrane region" description="Helical" evidence="1">
    <location>
        <begin position="109"/>
        <end position="126"/>
    </location>
</feature>
<evidence type="ECO:0000313" key="2">
    <source>
        <dbReference type="EMBL" id="MDR9778381.1"/>
    </source>
</evidence>
<dbReference type="EMBL" id="JAVLSF010000755">
    <property type="protein sequence ID" value="MDR9778381.1"/>
    <property type="molecule type" value="Genomic_DNA"/>
</dbReference>
<feature type="transmembrane region" description="Helical" evidence="1">
    <location>
        <begin position="69"/>
        <end position="89"/>
    </location>
</feature>
<dbReference type="Pfam" id="PF05552">
    <property type="entry name" value="MS_channel_1st_1"/>
    <property type="match status" value="2"/>
</dbReference>
<accession>A0AAJ2LS06</accession>
<dbReference type="InterPro" id="IPR008910">
    <property type="entry name" value="MSC_TM_helix"/>
</dbReference>
<dbReference type="AlphaFoldDB" id="A0AAJ2LS06"/>
<dbReference type="Proteomes" id="UP001268610">
    <property type="component" value="Unassembled WGS sequence"/>
</dbReference>
<reference evidence="2" key="1">
    <citation type="submission" date="2023-04" db="EMBL/GenBank/DDBJ databases">
        <title>Genomic characterization of faba bean (Vicia faba) microsymbionts in Mexican soils.</title>
        <authorList>
            <person name="Rivera Orduna F.N."/>
            <person name="Guevara-Luna J."/>
            <person name="Yan J."/>
            <person name="Arroyo-Herrera I."/>
            <person name="Li Y."/>
            <person name="Vasquez-Murrieta M.S."/>
            <person name="Wang E.T."/>
        </authorList>
    </citation>
    <scope>NUCLEOTIDE SEQUENCE</scope>
    <source>
        <strain evidence="2">CH26</strain>
    </source>
</reference>
<keyword evidence="1" id="KW-0812">Transmembrane</keyword>
<gene>
    <name evidence="2" type="ORF">RJJ65_38225</name>
</gene>
<proteinExistence type="predicted"/>
<dbReference type="Gene3D" id="1.10.287.1260">
    <property type="match status" value="1"/>
</dbReference>
<organism evidence="2 3">
    <name type="scientific">Rhizobium hidalgonense</name>
    <dbReference type="NCBI Taxonomy" id="1538159"/>
    <lineage>
        <taxon>Bacteria</taxon>
        <taxon>Pseudomonadati</taxon>
        <taxon>Pseudomonadota</taxon>
        <taxon>Alphaproteobacteria</taxon>
        <taxon>Hyphomicrobiales</taxon>
        <taxon>Rhizobiaceae</taxon>
        <taxon>Rhizobium/Agrobacterium group</taxon>
        <taxon>Rhizobium</taxon>
    </lineage>
</organism>
<protein>
    <submittedName>
        <fullName evidence="2">Uncharacterized protein</fullName>
    </submittedName>
</protein>
<name>A0AAJ2LS06_9HYPH</name>